<dbReference type="InterPro" id="IPR012809">
    <property type="entry name" value="ECF_CbiQ"/>
</dbReference>
<organism evidence="7 8">
    <name type="scientific">Leptolyngbya boryana NIES-2135</name>
    <dbReference type="NCBI Taxonomy" id="1973484"/>
    <lineage>
        <taxon>Bacteria</taxon>
        <taxon>Bacillati</taxon>
        <taxon>Cyanobacteriota</taxon>
        <taxon>Cyanophyceae</taxon>
        <taxon>Leptolyngbyales</taxon>
        <taxon>Leptolyngbyaceae</taxon>
        <taxon>Leptolyngbya group</taxon>
        <taxon>Leptolyngbya</taxon>
    </lineage>
</organism>
<dbReference type="NCBIfam" id="TIGR02454">
    <property type="entry name" value="ECF_T_CbiQ"/>
    <property type="match status" value="1"/>
</dbReference>
<evidence type="ECO:0000313" key="8">
    <source>
        <dbReference type="Proteomes" id="UP000217895"/>
    </source>
</evidence>
<reference evidence="7 8" key="1">
    <citation type="submission" date="2017-06" db="EMBL/GenBank/DDBJ databases">
        <title>Genome sequencing of cyanobaciteial culture collection at National Institute for Environmental Studies (NIES).</title>
        <authorList>
            <person name="Hirose Y."/>
            <person name="Shimura Y."/>
            <person name="Fujisawa T."/>
            <person name="Nakamura Y."/>
            <person name="Kawachi M."/>
        </authorList>
    </citation>
    <scope>NUCLEOTIDE SEQUENCE [LARGE SCALE GENOMIC DNA]</scope>
    <source>
        <strain evidence="7 8">NIES-2135</strain>
    </source>
</reference>
<dbReference type="AlphaFoldDB" id="A0A1Z4JIA9"/>
<feature type="transmembrane region" description="Helical" evidence="6">
    <location>
        <begin position="73"/>
        <end position="92"/>
    </location>
</feature>
<name>A0A1Z4JIA9_LEPBY</name>
<dbReference type="CDD" id="cd16914">
    <property type="entry name" value="EcfT"/>
    <property type="match status" value="1"/>
</dbReference>
<evidence type="ECO:0000256" key="4">
    <source>
        <dbReference type="ARBA" id="ARBA00022989"/>
    </source>
</evidence>
<feature type="transmembrane region" description="Helical" evidence="6">
    <location>
        <begin position="239"/>
        <end position="259"/>
    </location>
</feature>
<dbReference type="EMBL" id="AP018203">
    <property type="protein sequence ID" value="BAY56277.1"/>
    <property type="molecule type" value="Genomic_DNA"/>
</dbReference>
<keyword evidence="5 6" id="KW-0472">Membrane</keyword>
<keyword evidence="4 6" id="KW-1133">Transmembrane helix</keyword>
<dbReference type="Pfam" id="PF02361">
    <property type="entry name" value="CbiQ"/>
    <property type="match status" value="1"/>
</dbReference>
<evidence type="ECO:0000256" key="1">
    <source>
        <dbReference type="ARBA" id="ARBA00004651"/>
    </source>
</evidence>
<evidence type="ECO:0000313" key="7">
    <source>
        <dbReference type="EMBL" id="BAY56277.1"/>
    </source>
</evidence>
<protein>
    <submittedName>
        <fullName evidence="7">Cobalt ABC transporter inner membrane protein CbiQ</fullName>
    </submittedName>
</protein>
<evidence type="ECO:0000256" key="5">
    <source>
        <dbReference type="ARBA" id="ARBA00023136"/>
    </source>
</evidence>
<proteinExistence type="predicted"/>
<keyword evidence="2" id="KW-1003">Cell membrane</keyword>
<dbReference type="InterPro" id="IPR051611">
    <property type="entry name" value="ECF_transporter_component"/>
</dbReference>
<keyword evidence="3 6" id="KW-0812">Transmembrane</keyword>
<sequence>MILLHLGAMHLVEAEKNQTLWHRLTPKSRLLCTLLLVFAIALTPNGRWLTWAVYAGAVGLIMLLSRVRLWVLFRRVAVEFVFIGVVLLGTLFRDGGHTLFRWGWIQITTEGLTVLGSVSLKAFLSLLILNTLILTTSVPALLHALTALKMPPLLVAILASMYRYIAVLIDEFHSMQKAARSRNLMGNPKRQRIIVGNMFGSLFIRTYERGERVHQAMLARGYQGLPPLAETQSGGRGDILALTIMISVLLFGQAITFHAP</sequence>
<dbReference type="InterPro" id="IPR003339">
    <property type="entry name" value="ABC/ECF_trnsptr_transmembrane"/>
</dbReference>
<comment type="subcellular location">
    <subcellularLocation>
        <location evidence="1">Cell membrane</location>
        <topology evidence="1">Multi-pass membrane protein</topology>
    </subcellularLocation>
</comment>
<feature type="transmembrane region" description="Helical" evidence="6">
    <location>
        <begin position="112"/>
        <end position="133"/>
    </location>
</feature>
<evidence type="ECO:0000256" key="3">
    <source>
        <dbReference type="ARBA" id="ARBA00022692"/>
    </source>
</evidence>
<dbReference type="PANTHER" id="PTHR34857">
    <property type="entry name" value="SLL0384 PROTEIN"/>
    <property type="match status" value="1"/>
</dbReference>
<evidence type="ECO:0000256" key="6">
    <source>
        <dbReference type="SAM" id="Phobius"/>
    </source>
</evidence>
<dbReference type="GO" id="GO:0043190">
    <property type="term" value="C:ATP-binding cassette (ABC) transporter complex"/>
    <property type="evidence" value="ECO:0007669"/>
    <property type="project" value="InterPro"/>
</dbReference>
<feature type="transmembrane region" description="Helical" evidence="6">
    <location>
        <begin position="153"/>
        <end position="172"/>
    </location>
</feature>
<gene>
    <name evidence="7" type="ORF">NIES2135_31070</name>
</gene>
<keyword evidence="8" id="KW-1185">Reference proteome</keyword>
<dbReference type="GO" id="GO:0006824">
    <property type="term" value="P:cobalt ion transport"/>
    <property type="evidence" value="ECO:0007669"/>
    <property type="project" value="InterPro"/>
</dbReference>
<evidence type="ECO:0000256" key="2">
    <source>
        <dbReference type="ARBA" id="ARBA00022475"/>
    </source>
</evidence>
<dbReference type="Proteomes" id="UP000217895">
    <property type="component" value="Chromosome"/>
</dbReference>
<accession>A0A1Z4JIA9</accession>
<dbReference type="PANTHER" id="PTHR34857:SF2">
    <property type="entry name" value="SLL0384 PROTEIN"/>
    <property type="match status" value="1"/>
</dbReference>